<evidence type="ECO:0000256" key="3">
    <source>
        <dbReference type="ARBA" id="ARBA00022729"/>
    </source>
</evidence>
<keyword evidence="6" id="KW-0865">Zymogen</keyword>
<evidence type="ECO:0000256" key="4">
    <source>
        <dbReference type="ARBA" id="ARBA00022801"/>
    </source>
</evidence>
<accession>A0ABQ3XWA9</accession>
<proteinExistence type="inferred from homology"/>
<comment type="caution">
    <text evidence="10">The sequence shown here is derived from an EMBL/GenBank/DDBJ whole genome shotgun (WGS) entry which is preliminary data.</text>
</comment>
<evidence type="ECO:0000256" key="5">
    <source>
        <dbReference type="ARBA" id="ARBA00022825"/>
    </source>
</evidence>
<dbReference type="SUPFAM" id="SSF50494">
    <property type="entry name" value="Trypsin-like serine proteases"/>
    <property type="match status" value="1"/>
</dbReference>
<dbReference type="InterPro" id="IPR035070">
    <property type="entry name" value="Streptogrisin_prodomain"/>
</dbReference>
<evidence type="ECO:0000259" key="9">
    <source>
        <dbReference type="Pfam" id="PF02983"/>
    </source>
</evidence>
<dbReference type="CDD" id="cd21112">
    <property type="entry name" value="alphaLP-like"/>
    <property type="match status" value="1"/>
</dbReference>
<keyword evidence="4" id="KW-0378">Hydrolase</keyword>
<feature type="chain" id="PRO_5046891317" description="Peptidase S1A alpha-lytic prodomain domain-containing protein" evidence="8">
    <location>
        <begin position="22"/>
        <end position="505"/>
    </location>
</feature>
<evidence type="ECO:0000256" key="7">
    <source>
        <dbReference type="ARBA" id="ARBA00023157"/>
    </source>
</evidence>
<gene>
    <name evidence="10" type="ORF">Ade02nite_06460</name>
</gene>
<dbReference type="Pfam" id="PF02983">
    <property type="entry name" value="Pro_Al_protease"/>
    <property type="match status" value="1"/>
</dbReference>
<feature type="signal peptide" evidence="8">
    <location>
        <begin position="1"/>
        <end position="21"/>
    </location>
</feature>
<reference evidence="10 11" key="1">
    <citation type="submission" date="2021-01" db="EMBL/GenBank/DDBJ databases">
        <title>Whole genome shotgun sequence of Actinoplanes deccanensis NBRC 13994.</title>
        <authorList>
            <person name="Komaki H."/>
            <person name="Tamura T."/>
        </authorList>
    </citation>
    <scope>NUCLEOTIDE SEQUENCE [LARGE SCALE GENOMIC DNA]</scope>
    <source>
        <strain evidence="10 11">NBRC 13994</strain>
    </source>
</reference>
<dbReference type="InterPro" id="IPR033116">
    <property type="entry name" value="TRYPSIN_SER"/>
</dbReference>
<feature type="domain" description="Peptidase S1A alpha-lytic prodomain" evidence="9">
    <location>
        <begin position="124"/>
        <end position="180"/>
    </location>
</feature>
<evidence type="ECO:0000256" key="1">
    <source>
        <dbReference type="ARBA" id="ARBA00007664"/>
    </source>
</evidence>
<dbReference type="PROSITE" id="PS00134">
    <property type="entry name" value="TRYPSIN_HIS"/>
    <property type="match status" value="1"/>
</dbReference>
<dbReference type="InterPro" id="IPR001316">
    <property type="entry name" value="Pept_S1A_streptogrisin"/>
</dbReference>
<name>A0ABQ3XWA9_9ACTN</name>
<keyword evidence="7" id="KW-1015">Disulfide bond</keyword>
<evidence type="ECO:0000256" key="8">
    <source>
        <dbReference type="SAM" id="SignalP"/>
    </source>
</evidence>
<dbReference type="PRINTS" id="PR00861">
    <property type="entry name" value="ALYTICPTASE"/>
</dbReference>
<dbReference type="InterPro" id="IPR004236">
    <property type="entry name" value="Pept_S1_alpha_lytic"/>
</dbReference>
<protein>
    <recommendedName>
        <fullName evidence="9">Peptidase S1A alpha-lytic prodomain domain-containing protein</fullName>
    </recommendedName>
</protein>
<evidence type="ECO:0000256" key="6">
    <source>
        <dbReference type="ARBA" id="ARBA00023145"/>
    </source>
</evidence>
<dbReference type="Gene3D" id="2.40.10.10">
    <property type="entry name" value="Trypsin-like serine proteases"/>
    <property type="match status" value="2"/>
</dbReference>
<keyword evidence="11" id="KW-1185">Reference proteome</keyword>
<keyword evidence="3 8" id="KW-0732">Signal</keyword>
<dbReference type="EMBL" id="BOMI01000009">
    <property type="protein sequence ID" value="GID72005.1"/>
    <property type="molecule type" value="Genomic_DNA"/>
</dbReference>
<dbReference type="InterPro" id="IPR009003">
    <property type="entry name" value="Peptidase_S1_PA"/>
</dbReference>
<evidence type="ECO:0000313" key="11">
    <source>
        <dbReference type="Proteomes" id="UP000609879"/>
    </source>
</evidence>
<comment type="similarity">
    <text evidence="1">Belongs to the peptidase S1 family.</text>
</comment>
<dbReference type="InterPro" id="IPR043504">
    <property type="entry name" value="Peptidase_S1_PA_chymotrypsin"/>
</dbReference>
<dbReference type="RefSeq" id="WP_203759981.1">
    <property type="nucleotide sequence ID" value="NZ_BAAABO010000004.1"/>
</dbReference>
<organism evidence="10 11">
    <name type="scientific">Paractinoplanes deccanensis</name>
    <dbReference type="NCBI Taxonomy" id="113561"/>
    <lineage>
        <taxon>Bacteria</taxon>
        <taxon>Bacillati</taxon>
        <taxon>Actinomycetota</taxon>
        <taxon>Actinomycetes</taxon>
        <taxon>Micromonosporales</taxon>
        <taxon>Micromonosporaceae</taxon>
        <taxon>Paractinoplanes</taxon>
    </lineage>
</organism>
<sequence length="505" mass="50814">MQRRRIAVAAAVVVAAGAAVAFTLPSMAETTPSGEKAAGSGDVSPRILAAMKRDLGLDGDEAAARLQRSKWASGVTARLSAQTGADFGGAWLATDGATLKVAVTDPDAEAAVRKAGAEPVLVKRSEQTLVAAKEKLDAADGDTDGLTGWYVDVATNKLVVVAKPGEVTAAKKLARAAGVAGDTYRVITSAATPKPLFDVRGADPYFIAVNGGTARCSIGFSVEGGFVTAGHCGAVGDTTTGFNQQAQGTVRASTFPGSADMGFVEVNGDWTPRAVVNDFEGNELPVAGSTEAPVGAAVCRSGSTTGTRCGTILAKNQTVVYPEGAVTGLTRTNVCAEGGDSGGPWLSGDQAQGVTSGGSGDCTVGGETFFQPVNEILAADDLTLVTSGGGAGEPSAAPPAESATACADQAAQRTGTLQARTAQAQPNGGAFRSNAGRQTACLSAAEGADFDLFLQRLTNRGFRTVASATGEGDKTLTFNGRSGTYRYVVAATSGSGSYTLGFSTP</sequence>
<dbReference type="Gene3D" id="3.30.300.50">
    <property type="match status" value="2"/>
</dbReference>
<evidence type="ECO:0000313" key="10">
    <source>
        <dbReference type="EMBL" id="GID72005.1"/>
    </source>
</evidence>
<keyword evidence="2" id="KW-0645">Protease</keyword>
<dbReference type="PROSITE" id="PS00135">
    <property type="entry name" value="TRYPSIN_SER"/>
    <property type="match status" value="1"/>
</dbReference>
<dbReference type="InterPro" id="IPR018114">
    <property type="entry name" value="TRYPSIN_HIS"/>
</dbReference>
<dbReference type="Proteomes" id="UP000609879">
    <property type="component" value="Unassembled WGS sequence"/>
</dbReference>
<keyword evidence="5" id="KW-0720">Serine protease</keyword>
<evidence type="ECO:0000256" key="2">
    <source>
        <dbReference type="ARBA" id="ARBA00022670"/>
    </source>
</evidence>